<sequence>MGYRLQQGYDGVVATQDDGSVLWIANNPDDAAWQSYEAWASNGNTPDPAPGLPIIVPQSVTRYQGEVYMRRIGIWATADGLFSTMADDDERKIAWLRAPTFNRSSPALNYACEQMGISDEQRDTMFIEANKII</sequence>
<name>A0A261RNU5_9BORD</name>
<proteinExistence type="predicted"/>
<dbReference type="OrthoDB" id="8448936at2"/>
<reference evidence="1" key="1">
    <citation type="submission" date="2017-05" db="EMBL/GenBank/DDBJ databases">
        <title>Complete and WGS of Bordetella genogroups.</title>
        <authorList>
            <person name="Spilker T."/>
            <person name="Lipuma J."/>
        </authorList>
    </citation>
    <scope>NUCLEOTIDE SEQUENCE</scope>
    <source>
        <strain evidence="1">AU21707</strain>
    </source>
</reference>
<comment type="caution">
    <text evidence="1">The sequence shown here is derived from an EMBL/GenBank/DDBJ whole genome shotgun (WGS) entry which is preliminary data.</text>
</comment>
<accession>A0A261RNU5</accession>
<keyword evidence="2" id="KW-1185">Reference proteome</keyword>
<dbReference type="AlphaFoldDB" id="A0A261RNU5"/>
<evidence type="ECO:0000313" key="2">
    <source>
        <dbReference type="Proteomes" id="UP000216857"/>
    </source>
</evidence>
<dbReference type="EMBL" id="NEVJ01000001">
    <property type="protein sequence ID" value="OZI26716.1"/>
    <property type="molecule type" value="Genomic_DNA"/>
</dbReference>
<protein>
    <submittedName>
        <fullName evidence="1">Uncharacterized protein</fullName>
    </submittedName>
</protein>
<gene>
    <name evidence="1" type="ORF">CAL26_05180</name>
</gene>
<dbReference type="RefSeq" id="WP_094845809.1">
    <property type="nucleotide sequence ID" value="NZ_NEVJ01000001.1"/>
</dbReference>
<organism evidence="1 2">
    <name type="scientific">Bordetella genomosp. 9</name>
    <dbReference type="NCBI Taxonomy" id="1416803"/>
    <lineage>
        <taxon>Bacteria</taxon>
        <taxon>Pseudomonadati</taxon>
        <taxon>Pseudomonadota</taxon>
        <taxon>Betaproteobacteria</taxon>
        <taxon>Burkholderiales</taxon>
        <taxon>Alcaligenaceae</taxon>
        <taxon>Bordetella</taxon>
    </lineage>
</organism>
<dbReference type="Proteomes" id="UP000216857">
    <property type="component" value="Unassembled WGS sequence"/>
</dbReference>
<evidence type="ECO:0000313" key="1">
    <source>
        <dbReference type="EMBL" id="OZI26716.1"/>
    </source>
</evidence>